<evidence type="ECO:0000313" key="3">
    <source>
        <dbReference type="Proteomes" id="UP001077788"/>
    </source>
</evidence>
<keyword evidence="1" id="KW-1133">Transmembrane helix</keyword>
<dbReference type="Proteomes" id="UP001077788">
    <property type="component" value="Unassembled WGS sequence"/>
</dbReference>
<accession>A0A9Q4DFL0</accession>
<feature type="transmembrane region" description="Helical" evidence="1">
    <location>
        <begin position="101"/>
        <end position="119"/>
    </location>
</feature>
<dbReference type="RefSeq" id="WP_237594039.1">
    <property type="nucleotide sequence ID" value="NZ_CBDBSV010000035.1"/>
</dbReference>
<proteinExistence type="predicted"/>
<evidence type="ECO:0000256" key="1">
    <source>
        <dbReference type="SAM" id="Phobius"/>
    </source>
</evidence>
<sequence length="274" mass="31454">MSHDHNSEKKYEVATHALLPMVLMLFVQMFLNHYFAPQNAIFISPYLLAFFITNLIIFFVLWKGEICPGQTGKLLFVLKFFMLFSLGNLIYSIGFTPKHNPMALAGVASLMLGLFYWLFTAREKPLNVLIYCAFGILAVGMIQYLAIYWIELPSLFNGIRANNFAQLLLGILLAGWYLMLAKSRLDVFFKLLVQLALIVLVFNYLWSAFVLYQQLQIMPDMALLPYAVYFIVQFVIFTLLAWLLLGKGEKQIKNPLGWTLATLLAMLYPFTNII</sequence>
<feature type="transmembrane region" description="Helical" evidence="1">
    <location>
        <begin position="128"/>
        <end position="150"/>
    </location>
</feature>
<keyword evidence="1" id="KW-0472">Membrane</keyword>
<reference evidence="2" key="1">
    <citation type="journal article" date="2021" name="Vet Sci">
        <title>O-Serogroups and Pathovirotypes of Escherichia coli Isolated from Post-Weaning Piglets Showing Diarrhoea and/or Oedema in South Korea.</title>
        <authorList>
            <person name="Byun J.W."/>
            <person name="Moon B.Y."/>
            <person name="Do K.H."/>
            <person name="Lee K."/>
            <person name="Lee H.Y."/>
            <person name="Kim W.I."/>
            <person name="So B."/>
            <person name="Lee W.K."/>
        </authorList>
    </citation>
    <scope>NUCLEOTIDE SEQUENCE</scope>
    <source>
        <strain evidence="2">84/14</strain>
    </source>
</reference>
<evidence type="ECO:0008006" key="4">
    <source>
        <dbReference type="Google" id="ProtNLM"/>
    </source>
</evidence>
<feature type="transmembrane region" description="Helical" evidence="1">
    <location>
        <begin position="43"/>
        <end position="62"/>
    </location>
</feature>
<feature type="transmembrane region" description="Helical" evidence="1">
    <location>
        <begin position="74"/>
        <end position="95"/>
    </location>
</feature>
<dbReference type="AlphaFoldDB" id="A0A9Q4DFL0"/>
<name>A0A9Q4DFL0_ACTPL</name>
<feature type="transmembrane region" description="Helical" evidence="1">
    <location>
        <begin position="187"/>
        <end position="206"/>
    </location>
</feature>
<evidence type="ECO:0000313" key="2">
    <source>
        <dbReference type="EMBL" id="MCY6522823.1"/>
    </source>
</evidence>
<gene>
    <name evidence="2" type="ORF">OYG11_00960</name>
</gene>
<organism evidence="2 3">
    <name type="scientific">Actinobacillus pleuropneumoniae</name>
    <name type="common">Haemophilus pleuropneumoniae</name>
    <dbReference type="NCBI Taxonomy" id="715"/>
    <lineage>
        <taxon>Bacteria</taxon>
        <taxon>Pseudomonadati</taxon>
        <taxon>Pseudomonadota</taxon>
        <taxon>Gammaproteobacteria</taxon>
        <taxon>Pasteurellales</taxon>
        <taxon>Pasteurellaceae</taxon>
        <taxon>Actinobacillus</taxon>
    </lineage>
</organism>
<feature type="transmembrane region" description="Helical" evidence="1">
    <location>
        <begin position="162"/>
        <end position="180"/>
    </location>
</feature>
<keyword evidence="1" id="KW-0812">Transmembrane</keyword>
<protein>
    <recommendedName>
        <fullName evidence="4">DMT superfamily drug/metabolite transporter</fullName>
    </recommendedName>
</protein>
<dbReference type="EMBL" id="JAPQFC010000001">
    <property type="protein sequence ID" value="MCY6522823.1"/>
    <property type="molecule type" value="Genomic_DNA"/>
</dbReference>
<feature type="transmembrane region" description="Helical" evidence="1">
    <location>
        <begin position="226"/>
        <end position="244"/>
    </location>
</feature>
<feature type="transmembrane region" description="Helical" evidence="1">
    <location>
        <begin position="12"/>
        <end position="31"/>
    </location>
</feature>
<reference evidence="2" key="2">
    <citation type="submission" date="2022-12" db="EMBL/GenBank/DDBJ databases">
        <authorList>
            <person name="Kardos G."/>
            <person name="Sarkozi R."/>
            <person name="Laczko L."/>
            <person name="Marton S."/>
            <person name="Makrai L."/>
            <person name="Banyai K."/>
            <person name="Fodor L."/>
        </authorList>
    </citation>
    <scope>NUCLEOTIDE SEQUENCE</scope>
    <source>
        <strain evidence="2">84/14</strain>
    </source>
</reference>
<comment type="caution">
    <text evidence="2">The sequence shown here is derived from an EMBL/GenBank/DDBJ whole genome shotgun (WGS) entry which is preliminary data.</text>
</comment>